<evidence type="ECO:0000313" key="2">
    <source>
        <dbReference type="Proteomes" id="UP001162164"/>
    </source>
</evidence>
<reference evidence="1" key="1">
    <citation type="journal article" date="2023" name="Insect Mol. Biol.">
        <title>Genome sequencing provides insights into the evolution of gene families encoding plant cell wall-degrading enzymes in longhorned beetles.</title>
        <authorList>
            <person name="Shin N.R."/>
            <person name="Okamura Y."/>
            <person name="Kirsch R."/>
            <person name="Pauchet Y."/>
        </authorList>
    </citation>
    <scope>NUCLEOTIDE SEQUENCE</scope>
    <source>
        <strain evidence="1">MMC_N1</strain>
    </source>
</reference>
<keyword evidence="2" id="KW-1185">Reference proteome</keyword>
<proteinExistence type="predicted"/>
<protein>
    <submittedName>
        <fullName evidence="1">Uncharacterized protein</fullName>
    </submittedName>
</protein>
<name>A0ABQ9JBC2_9CUCU</name>
<organism evidence="1 2">
    <name type="scientific">Molorchus minor</name>
    <dbReference type="NCBI Taxonomy" id="1323400"/>
    <lineage>
        <taxon>Eukaryota</taxon>
        <taxon>Metazoa</taxon>
        <taxon>Ecdysozoa</taxon>
        <taxon>Arthropoda</taxon>
        <taxon>Hexapoda</taxon>
        <taxon>Insecta</taxon>
        <taxon>Pterygota</taxon>
        <taxon>Neoptera</taxon>
        <taxon>Endopterygota</taxon>
        <taxon>Coleoptera</taxon>
        <taxon>Polyphaga</taxon>
        <taxon>Cucujiformia</taxon>
        <taxon>Chrysomeloidea</taxon>
        <taxon>Cerambycidae</taxon>
        <taxon>Lamiinae</taxon>
        <taxon>Monochamini</taxon>
        <taxon>Molorchus</taxon>
    </lineage>
</organism>
<sequence length="60" mass="7286">MVRTTIQSEFPWKLQQVQDAANHLQQAIYHIDDVGKHYKFKYDIHSSHKKYCYKCYIIII</sequence>
<evidence type="ECO:0000313" key="1">
    <source>
        <dbReference type="EMBL" id="KAJ8975268.1"/>
    </source>
</evidence>
<comment type="caution">
    <text evidence="1">The sequence shown here is derived from an EMBL/GenBank/DDBJ whole genome shotgun (WGS) entry which is preliminary data.</text>
</comment>
<dbReference type="Proteomes" id="UP001162164">
    <property type="component" value="Unassembled WGS sequence"/>
</dbReference>
<dbReference type="EMBL" id="JAPWTJ010000849">
    <property type="protein sequence ID" value="KAJ8975268.1"/>
    <property type="molecule type" value="Genomic_DNA"/>
</dbReference>
<gene>
    <name evidence="1" type="ORF">NQ317_013668</name>
</gene>
<accession>A0ABQ9JBC2</accession>